<dbReference type="KEGG" id="nsl:BOX37_23690"/>
<dbReference type="InterPro" id="IPR036388">
    <property type="entry name" value="WH-like_DNA-bd_sf"/>
</dbReference>
<reference evidence="1" key="1">
    <citation type="submission" date="2016-11" db="EMBL/GenBank/DDBJ databases">
        <authorList>
            <person name="Jaros S."/>
            <person name="Januszkiewicz K."/>
            <person name="Wedrychowicz H."/>
        </authorList>
    </citation>
    <scope>NUCLEOTIDE SEQUENCE [LARGE SCALE GENOMIC DNA]</scope>
    <source>
        <strain evidence="1">Y48</strain>
    </source>
</reference>
<dbReference type="AlphaFoldDB" id="A0A1J0VWL9"/>
<dbReference type="Gene3D" id="1.10.10.10">
    <property type="entry name" value="Winged helix-like DNA-binding domain superfamily/Winged helix DNA-binding domain"/>
    <property type="match status" value="1"/>
</dbReference>
<evidence type="ECO:0000313" key="2">
    <source>
        <dbReference type="Proteomes" id="UP000183810"/>
    </source>
</evidence>
<organism evidence="1 2">
    <name type="scientific">Nocardia mangyaensis</name>
    <dbReference type="NCBI Taxonomy" id="2213200"/>
    <lineage>
        <taxon>Bacteria</taxon>
        <taxon>Bacillati</taxon>
        <taxon>Actinomycetota</taxon>
        <taxon>Actinomycetes</taxon>
        <taxon>Mycobacteriales</taxon>
        <taxon>Nocardiaceae</taxon>
        <taxon>Nocardia</taxon>
    </lineage>
</organism>
<name>A0A1J0VWL9_9NOCA</name>
<accession>A0A1J0VWL9</accession>
<dbReference type="SUPFAM" id="SSF46785">
    <property type="entry name" value="Winged helix' DNA-binding domain"/>
    <property type="match status" value="1"/>
</dbReference>
<proteinExistence type="predicted"/>
<dbReference type="EMBL" id="CP018082">
    <property type="protein sequence ID" value="APE36436.1"/>
    <property type="molecule type" value="Genomic_DNA"/>
</dbReference>
<dbReference type="RefSeq" id="WP_071929618.1">
    <property type="nucleotide sequence ID" value="NZ_CP018082.1"/>
</dbReference>
<dbReference type="InterPro" id="IPR036390">
    <property type="entry name" value="WH_DNA-bd_sf"/>
</dbReference>
<gene>
    <name evidence="1" type="ORF">BOX37_23690</name>
</gene>
<evidence type="ECO:0000313" key="1">
    <source>
        <dbReference type="EMBL" id="APE36436.1"/>
    </source>
</evidence>
<keyword evidence="2" id="KW-1185">Reference proteome</keyword>
<protein>
    <recommendedName>
        <fullName evidence="3">MarR family transcriptional regulator</fullName>
    </recommendedName>
</protein>
<evidence type="ECO:0008006" key="3">
    <source>
        <dbReference type="Google" id="ProtNLM"/>
    </source>
</evidence>
<dbReference type="Proteomes" id="UP000183810">
    <property type="component" value="Chromosome"/>
</dbReference>
<dbReference type="OrthoDB" id="4561377at2"/>
<sequence>MTSILEADVLAVLTPGGKLTTDTIARNLNAPKWRVVRALHSLRRNGDAFRNQQAEWQITAGQRRPPRQAAR</sequence>